<organism evidence="1 2">
    <name type="scientific">Candidatus Acutalibacter ornithocaccae</name>
    <dbReference type="NCBI Taxonomy" id="2838416"/>
    <lineage>
        <taxon>Bacteria</taxon>
        <taxon>Bacillati</taxon>
        <taxon>Bacillota</taxon>
        <taxon>Clostridia</taxon>
        <taxon>Eubacteriales</taxon>
        <taxon>Acutalibacteraceae</taxon>
        <taxon>Acutalibacter</taxon>
    </lineage>
</organism>
<dbReference type="EMBL" id="DWXZ01000090">
    <property type="protein sequence ID" value="HJB37316.1"/>
    <property type="molecule type" value="Genomic_DNA"/>
</dbReference>
<accession>A0A9D2LX79</accession>
<dbReference type="Proteomes" id="UP000824214">
    <property type="component" value="Unassembled WGS sequence"/>
</dbReference>
<reference evidence="1" key="1">
    <citation type="journal article" date="2021" name="PeerJ">
        <title>Extensive microbial diversity within the chicken gut microbiome revealed by metagenomics and culture.</title>
        <authorList>
            <person name="Gilroy R."/>
            <person name="Ravi A."/>
            <person name="Getino M."/>
            <person name="Pursley I."/>
            <person name="Horton D.L."/>
            <person name="Alikhan N.F."/>
            <person name="Baker D."/>
            <person name="Gharbi K."/>
            <person name="Hall N."/>
            <person name="Watson M."/>
            <person name="Adriaenssens E.M."/>
            <person name="Foster-Nyarko E."/>
            <person name="Jarju S."/>
            <person name="Secka A."/>
            <person name="Antonio M."/>
            <person name="Oren A."/>
            <person name="Chaudhuri R.R."/>
            <person name="La Ragione R."/>
            <person name="Hildebrand F."/>
            <person name="Pallen M.J."/>
        </authorList>
    </citation>
    <scope>NUCLEOTIDE SEQUENCE</scope>
    <source>
        <strain evidence="1">ChiBcolR8-3208</strain>
    </source>
</reference>
<comment type="caution">
    <text evidence="1">The sequence shown here is derived from an EMBL/GenBank/DDBJ whole genome shotgun (WGS) entry which is preliminary data.</text>
</comment>
<proteinExistence type="predicted"/>
<dbReference type="InterPro" id="IPR015231">
    <property type="entry name" value="DUF1934"/>
</dbReference>
<gene>
    <name evidence="1" type="ORF">H9942_04515</name>
</gene>
<dbReference type="AlphaFoldDB" id="A0A9D2LX79"/>
<protein>
    <submittedName>
        <fullName evidence="1">DUF1934 domain-containing protein</fullName>
    </submittedName>
</protein>
<sequence>MLKDDYDINIIGRQAWEEDQGEITLNTTGAYTYRGGARFIAYKEYDTEDPKVSYTSVLKVEPGKVTMMRSGSSTRLILEKGRRHLCLYDTGYGTLTLGVFTSELSTSLGEAGGRIDIKYTLDIDSNLSSSNEITVEVKPRGQSAAAL</sequence>
<evidence type="ECO:0000313" key="1">
    <source>
        <dbReference type="EMBL" id="HJB37316.1"/>
    </source>
</evidence>
<dbReference type="SUPFAM" id="SSF50814">
    <property type="entry name" value="Lipocalins"/>
    <property type="match status" value="1"/>
</dbReference>
<reference evidence="1" key="2">
    <citation type="submission" date="2021-04" db="EMBL/GenBank/DDBJ databases">
        <authorList>
            <person name="Gilroy R."/>
        </authorList>
    </citation>
    <scope>NUCLEOTIDE SEQUENCE</scope>
    <source>
        <strain evidence="1">ChiBcolR8-3208</strain>
    </source>
</reference>
<dbReference type="Pfam" id="PF09148">
    <property type="entry name" value="DUF1934"/>
    <property type="match status" value="1"/>
</dbReference>
<dbReference type="InterPro" id="IPR012674">
    <property type="entry name" value="Calycin"/>
</dbReference>
<name>A0A9D2LX79_9FIRM</name>
<dbReference type="Gene3D" id="2.40.128.20">
    <property type="match status" value="1"/>
</dbReference>
<evidence type="ECO:0000313" key="2">
    <source>
        <dbReference type="Proteomes" id="UP000824214"/>
    </source>
</evidence>